<dbReference type="RefSeq" id="XP_022317033.1">
    <property type="nucleotide sequence ID" value="XM_022461325.1"/>
</dbReference>
<organism evidence="2 3">
    <name type="scientific">Crassostrea virginica</name>
    <name type="common">Eastern oyster</name>
    <dbReference type="NCBI Taxonomy" id="6565"/>
    <lineage>
        <taxon>Eukaryota</taxon>
        <taxon>Metazoa</taxon>
        <taxon>Spiralia</taxon>
        <taxon>Lophotrochozoa</taxon>
        <taxon>Mollusca</taxon>
        <taxon>Bivalvia</taxon>
        <taxon>Autobranchia</taxon>
        <taxon>Pteriomorphia</taxon>
        <taxon>Ostreida</taxon>
        <taxon>Ostreoidea</taxon>
        <taxon>Ostreidae</taxon>
        <taxon>Crassostrea</taxon>
    </lineage>
</organism>
<keyword evidence="2" id="KW-1185">Reference proteome</keyword>
<feature type="compositionally biased region" description="Basic and acidic residues" evidence="1">
    <location>
        <begin position="280"/>
        <end position="295"/>
    </location>
</feature>
<dbReference type="KEGG" id="cvn:111120531"/>
<dbReference type="AlphaFoldDB" id="A0A8B8CMG2"/>
<evidence type="ECO:0000256" key="1">
    <source>
        <dbReference type="SAM" id="MobiDB-lite"/>
    </source>
</evidence>
<dbReference type="OrthoDB" id="10637790at2759"/>
<accession>A0A8B8CMG2</accession>
<reference evidence="3" key="1">
    <citation type="submission" date="2025-08" db="UniProtKB">
        <authorList>
            <consortium name="RefSeq"/>
        </authorList>
    </citation>
    <scope>IDENTIFICATION</scope>
    <source>
        <tissue evidence="3">Whole sample</tissue>
    </source>
</reference>
<name>A0A8B8CMG2_CRAVI</name>
<feature type="region of interest" description="Disordered" evidence="1">
    <location>
        <begin position="280"/>
        <end position="305"/>
    </location>
</feature>
<gene>
    <name evidence="3" type="primary">LOC111120531</name>
</gene>
<dbReference type="Proteomes" id="UP000694844">
    <property type="component" value="Chromosome 2"/>
</dbReference>
<feature type="compositionally biased region" description="Basic residues" evidence="1">
    <location>
        <begin position="686"/>
        <end position="697"/>
    </location>
</feature>
<protein>
    <submittedName>
        <fullName evidence="3">Uncharacterized protein LOC111120531</fullName>
    </submittedName>
</protein>
<dbReference type="GeneID" id="111120531"/>
<proteinExistence type="predicted"/>
<feature type="region of interest" description="Disordered" evidence="1">
    <location>
        <begin position="677"/>
        <end position="702"/>
    </location>
</feature>
<evidence type="ECO:0000313" key="3">
    <source>
        <dbReference type="RefSeq" id="XP_022317033.1"/>
    </source>
</evidence>
<evidence type="ECO:0000313" key="2">
    <source>
        <dbReference type="Proteomes" id="UP000694844"/>
    </source>
</evidence>
<sequence length="802" mass="92516">MEPSKYQVVGEKRAKPKLIKTHIKNKYVVEAYERLESSSNLKQLLFTCLSDIGKISCCSAFINEDNVFKGVMDVVRKVQQLREKETRFHGHVIVPDLDKFMNSEFQLWVKEQEETVLSSKASRTSLGTAFKARKCIEISPTEESQQSALHVQHLPIQNKDETSAIDVTSTGDVALEDNNEDIEDSPLVYSSKIKYGYVLEMFRFKKGDVRKIFDCICKWEGIPHKNVHFINFSRLVNGIVKKAEELKRTNISKYDHFLTETFQFPLEDINMWKGEKLDSKHKDLKREGSERDKTNSAKKPVTPSTSCKKTLKRKVYKRKKKKQTFDQTEPSKYQVVGEKRAKPKLIKTHIKNKYVVEAYERLESSSNLKQLLFTCLSDIGKISCCSAFINEDNVFKGVMDVVKTVQQLREKETVFHGHVIVSDLDEFMNSEFQLWVQEQEETIISRKASRTSLGTAFNVRKSIEIPKNVEFLNGKEVVLSSPTEKSQQSRVNKKKALHVQHPAVQNRDEMSATEMTSTGDIALDDNNEDIEDSPLVYSSKIKYSYILEMFRFKKGDVGKIFDCICKWEGIPHKNVHVINFTRLVNGIVRKAAELKKTDISMYDHFLTETFQFPLVPFKRLENMNMLTEKKLDSKHRDLKREGLEREITNSEKKPVVASCQKTLKRKVHEGEDKKGEILISDSPKPKAAKKIPTKVHPKSPEVAVEQKVRIEKSNTLRQRSLLPKKPKKRTVAELQLKMKIQYQRKLQQIIKRQNSIIVRQRKELRKMKEKQTGAPLCKGNKGIQCNLISSTPQTVLVKIMKP</sequence>